<evidence type="ECO:0000313" key="3">
    <source>
        <dbReference type="Proteomes" id="UP000278756"/>
    </source>
</evidence>
<name>A0A3G9FZX1_9CAUL</name>
<proteinExistence type="predicted"/>
<dbReference type="Proteomes" id="UP000278756">
    <property type="component" value="Chromosome 1"/>
</dbReference>
<protein>
    <submittedName>
        <fullName evidence="2">Uncharacterized protein</fullName>
    </submittedName>
</protein>
<sequence length="134" mass="15713">MTSTGEQFQLVSPPAEPMRPKRRARRPATPAARPYFNEEDFRMVLDIVCRYAPALLSRKMKRYFSRPFELHEAILIYALRTELQWPREQLRRPLGRGIKHITAMTMLIEDLRDDHDFIETICTKVAGYANGLHL</sequence>
<organism evidence="2 3">
    <name type="scientific">Asticcacaulis excentricus</name>
    <dbReference type="NCBI Taxonomy" id="78587"/>
    <lineage>
        <taxon>Bacteria</taxon>
        <taxon>Pseudomonadati</taxon>
        <taxon>Pseudomonadota</taxon>
        <taxon>Alphaproteobacteria</taxon>
        <taxon>Caulobacterales</taxon>
        <taxon>Caulobacteraceae</taxon>
        <taxon>Asticcacaulis</taxon>
    </lineage>
</organism>
<evidence type="ECO:0000313" key="2">
    <source>
        <dbReference type="EMBL" id="BBF79906.1"/>
    </source>
</evidence>
<dbReference type="EMBL" id="AP018827">
    <property type="protein sequence ID" value="BBF79906.1"/>
    <property type="molecule type" value="Genomic_DNA"/>
</dbReference>
<gene>
    <name evidence="2" type="ORF">EM6_0483</name>
</gene>
<evidence type="ECO:0000256" key="1">
    <source>
        <dbReference type="SAM" id="MobiDB-lite"/>
    </source>
</evidence>
<feature type="region of interest" description="Disordered" evidence="1">
    <location>
        <begin position="1"/>
        <end position="31"/>
    </location>
</feature>
<feature type="compositionally biased region" description="Polar residues" evidence="1">
    <location>
        <begin position="1"/>
        <end position="10"/>
    </location>
</feature>
<accession>A0A3G9FZX1</accession>
<reference evidence="3" key="2">
    <citation type="journal article" date="2017" name="Plant Physiol. Biochem.">
        <title>Differential oxidative and antioxidative response of duckweed Lemna minor toward plant growth promoting/inhibiting bacteria.</title>
        <authorList>
            <person name="Ishizawa H."/>
            <person name="Kuroda M."/>
            <person name="Morikawa M."/>
            <person name="Ike M."/>
        </authorList>
    </citation>
    <scope>NUCLEOTIDE SEQUENCE [LARGE SCALE GENOMIC DNA]</scope>
    <source>
        <strain evidence="3">M6</strain>
    </source>
</reference>
<reference evidence="3" key="1">
    <citation type="journal article" date="2017" name="Biotechnol. Biofuels">
        <title>Evaluation of environmental bacterial communities as a factor affecting the growth of duckweed Lemna minor.</title>
        <authorList>
            <person name="Ishizawa H."/>
            <person name="Kuroda M."/>
            <person name="Morikawa M."/>
            <person name="Ike M."/>
        </authorList>
    </citation>
    <scope>NUCLEOTIDE SEQUENCE [LARGE SCALE GENOMIC DNA]</scope>
    <source>
        <strain evidence="3">M6</strain>
    </source>
</reference>
<dbReference type="RefSeq" id="WP_126420037.1">
    <property type="nucleotide sequence ID" value="NZ_AP018827.1"/>
</dbReference>
<dbReference type="AlphaFoldDB" id="A0A3G9FZX1"/>